<evidence type="ECO:0000313" key="8">
    <source>
        <dbReference type="Proteomes" id="UP000671914"/>
    </source>
</evidence>
<keyword evidence="2" id="KW-0805">Transcription regulation</keyword>
<evidence type="ECO:0000256" key="4">
    <source>
        <dbReference type="ARBA" id="ARBA00023163"/>
    </source>
</evidence>
<dbReference type="Gene3D" id="1.10.357.10">
    <property type="entry name" value="Tetracycline Repressor, domain 2"/>
    <property type="match status" value="1"/>
</dbReference>
<dbReference type="AlphaFoldDB" id="A0A975IPA2"/>
<dbReference type="SUPFAM" id="SSF46689">
    <property type="entry name" value="Homeodomain-like"/>
    <property type="match status" value="1"/>
</dbReference>
<feature type="DNA-binding region" description="H-T-H motif" evidence="5">
    <location>
        <begin position="31"/>
        <end position="50"/>
    </location>
</feature>
<dbReference type="RefSeq" id="WP_210900089.1">
    <property type="nucleotide sequence ID" value="NZ_CP071696.1"/>
</dbReference>
<evidence type="ECO:0000256" key="1">
    <source>
        <dbReference type="ARBA" id="ARBA00022491"/>
    </source>
</evidence>
<evidence type="ECO:0000256" key="2">
    <source>
        <dbReference type="ARBA" id="ARBA00023015"/>
    </source>
</evidence>
<sequence>MPRIVDKDARRDEIIDVTWRIIEREGVDAVTLRRVAAEQGLANGAVKPYFASKDELLEAAYLRAFARTNERAEAAIGELAGLEALRRLAAEIMPLDEERRTEARIVVAFWERAVSNERLARIYRTHTCAWLGELARHLAAARDAGEVTASTPDTVVLDRLMWMMTGLQAMSRLAPELASPERQRAALDELLDGLAGE</sequence>
<dbReference type="InterPro" id="IPR039538">
    <property type="entry name" value="BetI_C"/>
</dbReference>
<organism evidence="7 8">
    <name type="scientific">Agromyces archimandritae</name>
    <dbReference type="NCBI Taxonomy" id="2781962"/>
    <lineage>
        <taxon>Bacteria</taxon>
        <taxon>Bacillati</taxon>
        <taxon>Actinomycetota</taxon>
        <taxon>Actinomycetes</taxon>
        <taxon>Micrococcales</taxon>
        <taxon>Microbacteriaceae</taxon>
        <taxon>Agromyces</taxon>
    </lineage>
</organism>
<dbReference type="PROSITE" id="PS50977">
    <property type="entry name" value="HTH_TETR_2"/>
    <property type="match status" value="1"/>
</dbReference>
<keyword evidence="8" id="KW-1185">Reference proteome</keyword>
<dbReference type="Proteomes" id="UP000671914">
    <property type="component" value="Chromosome"/>
</dbReference>
<proteinExistence type="predicted"/>
<dbReference type="KEGG" id="aarc:G127AT_03875"/>
<accession>A0A975IPA2</accession>
<evidence type="ECO:0000313" key="7">
    <source>
        <dbReference type="EMBL" id="QTX05375.1"/>
    </source>
</evidence>
<evidence type="ECO:0000256" key="3">
    <source>
        <dbReference type="ARBA" id="ARBA00023125"/>
    </source>
</evidence>
<dbReference type="InterPro" id="IPR050109">
    <property type="entry name" value="HTH-type_TetR-like_transc_reg"/>
</dbReference>
<reference evidence="7" key="1">
    <citation type="submission" date="2021-03" db="EMBL/GenBank/DDBJ databases">
        <title>Agromyces archimandritus sp. nov., isolated from the cockroach Archimandrita tessellata.</title>
        <authorList>
            <person name="Guzman J."/>
            <person name="Ortuzar M."/>
            <person name="Poehlein A."/>
            <person name="Daniel R."/>
            <person name="Trujillo M."/>
            <person name="Vilcinskas A."/>
        </authorList>
    </citation>
    <scope>NUCLEOTIDE SEQUENCE</scope>
    <source>
        <strain evidence="7">G127AT</strain>
    </source>
</reference>
<dbReference type="Pfam" id="PF13977">
    <property type="entry name" value="TetR_C_6"/>
    <property type="match status" value="1"/>
</dbReference>
<gene>
    <name evidence="7" type="ORF">G127AT_03875</name>
</gene>
<dbReference type="Pfam" id="PF00440">
    <property type="entry name" value="TetR_N"/>
    <property type="match status" value="1"/>
</dbReference>
<dbReference type="GO" id="GO:0003700">
    <property type="term" value="F:DNA-binding transcription factor activity"/>
    <property type="evidence" value="ECO:0007669"/>
    <property type="project" value="TreeGrafter"/>
</dbReference>
<feature type="domain" description="HTH tetR-type" evidence="6">
    <location>
        <begin position="8"/>
        <end position="68"/>
    </location>
</feature>
<keyword evidence="4" id="KW-0804">Transcription</keyword>
<dbReference type="PANTHER" id="PTHR30055:SF234">
    <property type="entry name" value="HTH-TYPE TRANSCRIPTIONAL REGULATOR BETI"/>
    <property type="match status" value="1"/>
</dbReference>
<dbReference type="PANTHER" id="PTHR30055">
    <property type="entry name" value="HTH-TYPE TRANSCRIPTIONAL REGULATOR RUTR"/>
    <property type="match status" value="1"/>
</dbReference>
<dbReference type="SUPFAM" id="SSF48498">
    <property type="entry name" value="Tetracyclin repressor-like, C-terminal domain"/>
    <property type="match status" value="1"/>
</dbReference>
<evidence type="ECO:0000259" key="6">
    <source>
        <dbReference type="PROSITE" id="PS50977"/>
    </source>
</evidence>
<dbReference type="EMBL" id="CP071696">
    <property type="protein sequence ID" value="QTX05375.1"/>
    <property type="molecule type" value="Genomic_DNA"/>
</dbReference>
<evidence type="ECO:0000256" key="5">
    <source>
        <dbReference type="PROSITE-ProRule" id="PRU00335"/>
    </source>
</evidence>
<dbReference type="InterPro" id="IPR009057">
    <property type="entry name" value="Homeodomain-like_sf"/>
</dbReference>
<protein>
    <submittedName>
        <fullName evidence="7">TetR/AcrR family transcriptional regulator</fullName>
    </submittedName>
</protein>
<keyword evidence="3 5" id="KW-0238">DNA-binding</keyword>
<name>A0A975IPA2_9MICO</name>
<keyword evidence="1" id="KW-0678">Repressor</keyword>
<dbReference type="GO" id="GO:0000976">
    <property type="term" value="F:transcription cis-regulatory region binding"/>
    <property type="evidence" value="ECO:0007669"/>
    <property type="project" value="TreeGrafter"/>
</dbReference>
<dbReference type="InterPro" id="IPR001647">
    <property type="entry name" value="HTH_TetR"/>
</dbReference>
<dbReference type="InterPro" id="IPR036271">
    <property type="entry name" value="Tet_transcr_reg_TetR-rel_C_sf"/>
</dbReference>